<dbReference type="VEuPathDB" id="FungiDB:BD410DRAFT_899837"/>
<sequence length="363" mass="41385">MDQLLLEDILLYILDKVDRESLLNTSLVNRFWRRVALPNVFRWTRISGNWKVAGSQVERILRCDMICSLVHKFIFRVEVWDGTYYTLAGTPLPFSGDRMLPNCHLPTQLVKLLCKMPNLTSLEFFVPEDTTPLFADAFSEDGLRLPSISKLSVSPFCHFLVRLCPGLRQVATSGEWQWMHSRRGALNRSHSFALMKSLAGLPIESFAMWEWWTPDILAALFESLPNLKSLRMSGGGYRLKDHLTILSQFNELESLELASVSYLSVGYHPPKCGSAYDGMTQEEHDFLDRQFTAAKERAIIYVAYACPTVKRLSFSANGSVIIRHNKHGISYFDEETNVFHEISKDMNAVDSELEVDLGYGLEV</sequence>
<protein>
    <recommendedName>
        <fullName evidence="1">F-box domain-containing protein</fullName>
    </recommendedName>
</protein>
<dbReference type="SUPFAM" id="SSF52047">
    <property type="entry name" value="RNI-like"/>
    <property type="match status" value="1"/>
</dbReference>
<dbReference type="Pfam" id="PF00646">
    <property type="entry name" value="F-box"/>
    <property type="match status" value="1"/>
</dbReference>
<dbReference type="Gene3D" id="3.80.10.10">
    <property type="entry name" value="Ribonuclease Inhibitor"/>
    <property type="match status" value="1"/>
</dbReference>
<dbReference type="InterPro" id="IPR001810">
    <property type="entry name" value="F-box_dom"/>
</dbReference>
<dbReference type="CDD" id="cd09917">
    <property type="entry name" value="F-box_SF"/>
    <property type="match status" value="1"/>
</dbReference>
<dbReference type="InterPro" id="IPR036047">
    <property type="entry name" value="F-box-like_dom_sf"/>
</dbReference>
<dbReference type="EMBL" id="ML170191">
    <property type="protein sequence ID" value="TDL20062.1"/>
    <property type="molecule type" value="Genomic_DNA"/>
</dbReference>
<accession>A0A4Y7PYU1</accession>
<keyword evidence="3" id="KW-1185">Reference proteome</keyword>
<gene>
    <name evidence="2" type="ORF">BD410DRAFT_899837</name>
</gene>
<name>A0A4Y7PYU1_9AGAM</name>
<proteinExistence type="predicted"/>
<dbReference type="InterPro" id="IPR032675">
    <property type="entry name" value="LRR_dom_sf"/>
</dbReference>
<dbReference type="SUPFAM" id="SSF81383">
    <property type="entry name" value="F-box domain"/>
    <property type="match status" value="1"/>
</dbReference>
<dbReference type="SMART" id="SM00256">
    <property type="entry name" value="FBOX"/>
    <property type="match status" value="1"/>
</dbReference>
<dbReference type="AlphaFoldDB" id="A0A4Y7PYU1"/>
<evidence type="ECO:0000259" key="1">
    <source>
        <dbReference type="SMART" id="SM00256"/>
    </source>
</evidence>
<organism evidence="2 3">
    <name type="scientific">Rickenella mellea</name>
    <dbReference type="NCBI Taxonomy" id="50990"/>
    <lineage>
        <taxon>Eukaryota</taxon>
        <taxon>Fungi</taxon>
        <taxon>Dikarya</taxon>
        <taxon>Basidiomycota</taxon>
        <taxon>Agaricomycotina</taxon>
        <taxon>Agaricomycetes</taxon>
        <taxon>Hymenochaetales</taxon>
        <taxon>Rickenellaceae</taxon>
        <taxon>Rickenella</taxon>
    </lineage>
</organism>
<evidence type="ECO:0000313" key="2">
    <source>
        <dbReference type="EMBL" id="TDL20062.1"/>
    </source>
</evidence>
<dbReference type="OrthoDB" id="2848819at2759"/>
<feature type="domain" description="F-box" evidence="1">
    <location>
        <begin position="5"/>
        <end position="45"/>
    </location>
</feature>
<reference evidence="2 3" key="1">
    <citation type="submission" date="2018-06" db="EMBL/GenBank/DDBJ databases">
        <title>A transcriptomic atlas of mushroom development highlights an independent origin of complex multicellularity.</title>
        <authorList>
            <consortium name="DOE Joint Genome Institute"/>
            <person name="Krizsan K."/>
            <person name="Almasi E."/>
            <person name="Merenyi Z."/>
            <person name="Sahu N."/>
            <person name="Viragh M."/>
            <person name="Koszo T."/>
            <person name="Mondo S."/>
            <person name="Kiss B."/>
            <person name="Balint B."/>
            <person name="Kues U."/>
            <person name="Barry K."/>
            <person name="Hegedus J.C."/>
            <person name="Henrissat B."/>
            <person name="Johnson J."/>
            <person name="Lipzen A."/>
            <person name="Ohm R."/>
            <person name="Nagy I."/>
            <person name="Pangilinan J."/>
            <person name="Yan J."/>
            <person name="Xiong Y."/>
            <person name="Grigoriev I.V."/>
            <person name="Hibbett D.S."/>
            <person name="Nagy L.G."/>
        </authorList>
    </citation>
    <scope>NUCLEOTIDE SEQUENCE [LARGE SCALE GENOMIC DNA]</scope>
    <source>
        <strain evidence="2 3">SZMC22713</strain>
    </source>
</reference>
<dbReference type="Proteomes" id="UP000294933">
    <property type="component" value="Unassembled WGS sequence"/>
</dbReference>
<evidence type="ECO:0000313" key="3">
    <source>
        <dbReference type="Proteomes" id="UP000294933"/>
    </source>
</evidence>